<sequence length="68" mass="7551">MDKKIIGKNTSAILYGENMSRKELLGCTELTTIELASAVGWLARKDKVKTSKINLIFQCLPHPYAPSN</sequence>
<dbReference type="EMBL" id="AGXG01000001">
    <property type="protein sequence ID" value="EIY40293.1"/>
    <property type="molecule type" value="Genomic_DNA"/>
</dbReference>
<keyword evidence="2" id="KW-1185">Reference proteome</keyword>
<evidence type="ECO:0000313" key="1">
    <source>
        <dbReference type="EMBL" id="EIY40293.1"/>
    </source>
</evidence>
<dbReference type="HOGENOM" id="CLU_2785113_0_0_10"/>
<dbReference type="Pfam" id="PF10771">
    <property type="entry name" value="DUF2582"/>
    <property type="match status" value="1"/>
</dbReference>
<dbReference type="InterPro" id="IPR036388">
    <property type="entry name" value="WH-like_DNA-bd_sf"/>
</dbReference>
<gene>
    <name evidence="1" type="ORF">HMPREF1062_00136</name>
</gene>
<name>I9RDM0_9BACE</name>
<dbReference type="InterPro" id="IPR019707">
    <property type="entry name" value="DUF2582"/>
</dbReference>
<dbReference type="Proteomes" id="UP000003741">
    <property type="component" value="Unassembled WGS sequence"/>
</dbReference>
<comment type="caution">
    <text evidence="1">The sequence shown here is derived from an EMBL/GenBank/DDBJ whole genome shotgun (WGS) entry which is preliminary data.</text>
</comment>
<dbReference type="RefSeq" id="WP_007215209.1">
    <property type="nucleotide sequence ID" value="NZ_JH724085.1"/>
</dbReference>
<accession>I9RDM0</accession>
<dbReference type="Gene3D" id="1.10.10.10">
    <property type="entry name" value="Winged helix-like DNA-binding domain superfamily/Winged helix DNA-binding domain"/>
    <property type="match status" value="1"/>
</dbReference>
<proteinExistence type="predicted"/>
<evidence type="ECO:0000313" key="2">
    <source>
        <dbReference type="Proteomes" id="UP000003741"/>
    </source>
</evidence>
<protein>
    <submittedName>
        <fullName evidence="1">Uncharacterized protein</fullName>
    </submittedName>
</protein>
<dbReference type="AlphaFoldDB" id="I9RDM0"/>
<organism evidence="1 2">
    <name type="scientific">Bacteroides cellulosilyticus CL02T12C19</name>
    <dbReference type="NCBI Taxonomy" id="997874"/>
    <lineage>
        <taxon>Bacteria</taxon>
        <taxon>Pseudomonadati</taxon>
        <taxon>Bacteroidota</taxon>
        <taxon>Bacteroidia</taxon>
        <taxon>Bacteroidales</taxon>
        <taxon>Bacteroidaceae</taxon>
        <taxon>Bacteroides</taxon>
    </lineage>
</organism>
<reference evidence="1 2" key="1">
    <citation type="submission" date="2012-02" db="EMBL/GenBank/DDBJ databases">
        <title>The Genome Sequence of Bacteroides cellulosilyticus CL02T12C19.</title>
        <authorList>
            <consortium name="The Broad Institute Genome Sequencing Platform"/>
            <person name="Earl A."/>
            <person name="Ward D."/>
            <person name="Feldgarden M."/>
            <person name="Gevers D."/>
            <person name="Zitomersky N.L."/>
            <person name="Coyne M.J."/>
            <person name="Comstock L.E."/>
            <person name="Young S.K."/>
            <person name="Zeng Q."/>
            <person name="Gargeya S."/>
            <person name="Fitzgerald M."/>
            <person name="Haas B."/>
            <person name="Abouelleil A."/>
            <person name="Alvarado L."/>
            <person name="Arachchi H.M."/>
            <person name="Berlin A."/>
            <person name="Chapman S.B."/>
            <person name="Gearin G."/>
            <person name="Goldberg J."/>
            <person name="Griggs A."/>
            <person name="Gujja S."/>
            <person name="Hansen M."/>
            <person name="Heiman D."/>
            <person name="Howarth C."/>
            <person name="Larimer J."/>
            <person name="Lui A."/>
            <person name="MacDonald P.J.P."/>
            <person name="McCowen C."/>
            <person name="Montmayeur A."/>
            <person name="Murphy C."/>
            <person name="Neiman D."/>
            <person name="Pearson M."/>
            <person name="Priest M."/>
            <person name="Roberts A."/>
            <person name="Saif S."/>
            <person name="Shea T."/>
            <person name="Sisk P."/>
            <person name="Stolte C."/>
            <person name="Sykes S."/>
            <person name="Wortman J."/>
            <person name="Nusbaum C."/>
            <person name="Birren B."/>
        </authorList>
    </citation>
    <scope>NUCLEOTIDE SEQUENCE [LARGE SCALE GENOMIC DNA]</scope>
    <source>
        <strain evidence="1 2">CL02T12C19</strain>
    </source>
</reference>
<dbReference type="PATRIC" id="fig|997874.3.peg.144"/>